<evidence type="ECO:0000313" key="3">
    <source>
        <dbReference type="Proteomes" id="UP000626092"/>
    </source>
</evidence>
<evidence type="ECO:0000256" key="1">
    <source>
        <dbReference type="SAM" id="SignalP"/>
    </source>
</evidence>
<organism evidence="2 3">
    <name type="scientific">Rhododendron simsii</name>
    <name type="common">Sims's rhododendron</name>
    <dbReference type="NCBI Taxonomy" id="118357"/>
    <lineage>
        <taxon>Eukaryota</taxon>
        <taxon>Viridiplantae</taxon>
        <taxon>Streptophyta</taxon>
        <taxon>Embryophyta</taxon>
        <taxon>Tracheophyta</taxon>
        <taxon>Spermatophyta</taxon>
        <taxon>Magnoliopsida</taxon>
        <taxon>eudicotyledons</taxon>
        <taxon>Gunneridae</taxon>
        <taxon>Pentapetalae</taxon>
        <taxon>asterids</taxon>
        <taxon>Ericales</taxon>
        <taxon>Ericaceae</taxon>
        <taxon>Ericoideae</taxon>
        <taxon>Rhodoreae</taxon>
        <taxon>Rhododendron</taxon>
    </lineage>
</organism>
<protein>
    <submittedName>
        <fullName evidence="2">Uncharacterized protein</fullName>
    </submittedName>
</protein>
<sequence length="103" mass="11253">MSSTTLLLFKAILHLLLLLLTPPPTTISRFVTATRPLVSKPQDYTAFKPVGGRGQHDYFGSGSDVKSCLPKGFRHSSAPSRYINYHTSSSNLCSSSSQDNPRP</sequence>
<name>A0A834LU48_RHOSS</name>
<dbReference type="Proteomes" id="UP000626092">
    <property type="component" value="Unassembled WGS sequence"/>
</dbReference>
<keyword evidence="3" id="KW-1185">Reference proteome</keyword>
<dbReference type="PANTHER" id="PTHR36619:SF2">
    <property type="entry name" value="OS04G0208900 PROTEIN"/>
    <property type="match status" value="1"/>
</dbReference>
<evidence type="ECO:0000313" key="2">
    <source>
        <dbReference type="EMBL" id="KAF7148695.1"/>
    </source>
</evidence>
<feature type="chain" id="PRO_5032586688" evidence="1">
    <location>
        <begin position="29"/>
        <end position="103"/>
    </location>
</feature>
<keyword evidence="1" id="KW-0732">Signal</keyword>
<dbReference type="OrthoDB" id="1052227at2759"/>
<dbReference type="EMBL" id="WJXA01000003">
    <property type="protein sequence ID" value="KAF7148695.1"/>
    <property type="molecule type" value="Genomic_DNA"/>
</dbReference>
<proteinExistence type="predicted"/>
<dbReference type="PANTHER" id="PTHR36619">
    <property type="entry name" value="OS04G0208900 PROTEIN"/>
    <property type="match status" value="1"/>
</dbReference>
<comment type="caution">
    <text evidence="2">The sequence shown here is derived from an EMBL/GenBank/DDBJ whole genome shotgun (WGS) entry which is preliminary data.</text>
</comment>
<reference evidence="2" key="1">
    <citation type="submission" date="2019-11" db="EMBL/GenBank/DDBJ databases">
        <authorList>
            <person name="Liu Y."/>
            <person name="Hou J."/>
            <person name="Li T.-Q."/>
            <person name="Guan C.-H."/>
            <person name="Wu X."/>
            <person name="Wu H.-Z."/>
            <person name="Ling F."/>
            <person name="Zhang R."/>
            <person name="Shi X.-G."/>
            <person name="Ren J.-P."/>
            <person name="Chen E.-F."/>
            <person name="Sun J.-M."/>
        </authorList>
    </citation>
    <scope>NUCLEOTIDE SEQUENCE</scope>
    <source>
        <strain evidence="2">Adult_tree_wgs_1</strain>
        <tissue evidence="2">Leaves</tissue>
    </source>
</reference>
<feature type="signal peptide" evidence="1">
    <location>
        <begin position="1"/>
        <end position="28"/>
    </location>
</feature>
<dbReference type="AlphaFoldDB" id="A0A834LU48"/>
<accession>A0A834LU48</accession>
<gene>
    <name evidence="2" type="ORF">RHSIM_Rhsim03G0116500</name>
</gene>